<feature type="transmembrane region" description="Helical" evidence="3">
    <location>
        <begin position="74"/>
        <end position="95"/>
    </location>
</feature>
<reference evidence="4 5" key="1">
    <citation type="journal article" date="2022" name="Front. Cell. Infect. Microbiol.">
        <title>The Genomes of Two Strains of Taenia crassiceps the Animal Model for the Study of Human Cysticercosis.</title>
        <authorList>
            <person name="Bobes R.J."/>
            <person name="Estrada K."/>
            <person name="Rios-Valencia D.G."/>
            <person name="Calderon-Gallegos A."/>
            <person name="de la Torre P."/>
            <person name="Carrero J.C."/>
            <person name="Sanchez-Flores A."/>
            <person name="Laclette J.P."/>
        </authorList>
    </citation>
    <scope>NUCLEOTIDE SEQUENCE [LARGE SCALE GENOMIC DNA]</scope>
    <source>
        <strain evidence="4">WFUcys</strain>
    </source>
</reference>
<dbReference type="PANTHER" id="PTHR11360:SF260">
    <property type="entry name" value="MFS DOMAIN-CONTAINING PROTEIN"/>
    <property type="match status" value="1"/>
</dbReference>
<keyword evidence="3" id="KW-0812">Transmembrane</keyword>
<accession>A0ABR4QLY9</accession>
<feature type="transmembrane region" description="Helical" evidence="3">
    <location>
        <begin position="879"/>
        <end position="901"/>
    </location>
</feature>
<dbReference type="SUPFAM" id="SSF103473">
    <property type="entry name" value="MFS general substrate transporter"/>
    <property type="match status" value="1"/>
</dbReference>
<organism evidence="4 5">
    <name type="scientific">Taenia crassiceps</name>
    <dbReference type="NCBI Taxonomy" id="6207"/>
    <lineage>
        <taxon>Eukaryota</taxon>
        <taxon>Metazoa</taxon>
        <taxon>Spiralia</taxon>
        <taxon>Lophotrochozoa</taxon>
        <taxon>Platyhelminthes</taxon>
        <taxon>Cestoda</taxon>
        <taxon>Eucestoda</taxon>
        <taxon>Cyclophyllidea</taxon>
        <taxon>Taeniidae</taxon>
        <taxon>Taenia</taxon>
    </lineage>
</organism>
<evidence type="ECO:0000313" key="5">
    <source>
        <dbReference type="Proteomes" id="UP001651158"/>
    </source>
</evidence>
<gene>
    <name evidence="4" type="ORF">TcWFU_005540</name>
</gene>
<keyword evidence="1" id="KW-0175">Coiled coil</keyword>
<feature type="transmembrane region" description="Helical" evidence="3">
    <location>
        <begin position="164"/>
        <end position="184"/>
    </location>
</feature>
<evidence type="ECO:0000256" key="1">
    <source>
        <dbReference type="SAM" id="Coils"/>
    </source>
</evidence>
<feature type="compositionally biased region" description="Basic and acidic residues" evidence="2">
    <location>
        <begin position="598"/>
        <end position="611"/>
    </location>
</feature>
<feature type="compositionally biased region" description="Polar residues" evidence="2">
    <location>
        <begin position="340"/>
        <end position="369"/>
    </location>
</feature>
<dbReference type="InterPro" id="IPR050327">
    <property type="entry name" value="Proton-linked_MCT"/>
</dbReference>
<evidence type="ECO:0000256" key="2">
    <source>
        <dbReference type="SAM" id="MobiDB-lite"/>
    </source>
</evidence>
<dbReference type="InterPro" id="IPR011701">
    <property type="entry name" value="MFS"/>
</dbReference>
<dbReference type="InterPro" id="IPR036259">
    <property type="entry name" value="MFS_trans_sf"/>
</dbReference>
<feature type="region of interest" description="Disordered" evidence="2">
    <location>
        <begin position="596"/>
        <end position="651"/>
    </location>
</feature>
<feature type="transmembrane region" description="Helical" evidence="3">
    <location>
        <begin position="679"/>
        <end position="700"/>
    </location>
</feature>
<evidence type="ECO:0000256" key="3">
    <source>
        <dbReference type="SAM" id="Phobius"/>
    </source>
</evidence>
<keyword evidence="3" id="KW-0472">Membrane</keyword>
<dbReference type="Gene3D" id="1.20.1250.20">
    <property type="entry name" value="MFS general substrate transporter like domains"/>
    <property type="match status" value="2"/>
</dbReference>
<evidence type="ECO:0000313" key="4">
    <source>
        <dbReference type="EMBL" id="KAL5110410.1"/>
    </source>
</evidence>
<feature type="transmembrane region" description="Helical" evidence="3">
    <location>
        <begin position="838"/>
        <end position="859"/>
    </location>
</feature>
<feature type="region of interest" description="Disordered" evidence="2">
    <location>
        <begin position="330"/>
        <end position="381"/>
    </location>
</feature>
<dbReference type="Pfam" id="PF07690">
    <property type="entry name" value="MFS_1"/>
    <property type="match status" value="1"/>
</dbReference>
<feature type="compositionally biased region" description="Polar residues" evidence="2">
    <location>
        <begin position="1050"/>
        <end position="1059"/>
    </location>
</feature>
<feature type="region of interest" description="Disordered" evidence="2">
    <location>
        <begin position="1033"/>
        <end position="1059"/>
    </location>
</feature>
<dbReference type="PANTHER" id="PTHR11360">
    <property type="entry name" value="MONOCARBOXYLATE TRANSPORTER"/>
    <property type="match status" value="1"/>
</dbReference>
<protein>
    <submittedName>
        <fullName evidence="4">Monocarboxylate transporter 12</fullName>
    </submittedName>
</protein>
<feature type="transmembrane region" description="Helical" evidence="3">
    <location>
        <begin position="196"/>
        <end position="214"/>
    </location>
</feature>
<feature type="transmembrane region" description="Helical" evidence="3">
    <location>
        <begin position="802"/>
        <end position="826"/>
    </location>
</feature>
<feature type="transmembrane region" description="Helical" evidence="3">
    <location>
        <begin position="107"/>
        <end position="125"/>
    </location>
</feature>
<name>A0ABR4QLY9_9CEST</name>
<comment type="caution">
    <text evidence="4">The sequence shown here is derived from an EMBL/GenBank/DDBJ whole genome shotgun (WGS) entry which is preliminary data.</text>
</comment>
<proteinExistence type="predicted"/>
<keyword evidence="5" id="KW-1185">Reference proteome</keyword>
<dbReference type="EMBL" id="JAKROA010000002">
    <property type="protein sequence ID" value="KAL5110410.1"/>
    <property type="molecule type" value="Genomic_DNA"/>
</dbReference>
<feature type="transmembrane region" description="Helical" evidence="3">
    <location>
        <begin position="27"/>
        <end position="54"/>
    </location>
</feature>
<feature type="transmembrane region" description="Helical" evidence="3">
    <location>
        <begin position="931"/>
        <end position="950"/>
    </location>
</feature>
<feature type="coiled-coil region" evidence="1">
    <location>
        <begin position="222"/>
        <end position="256"/>
    </location>
</feature>
<feature type="transmembrane region" description="Helical" evidence="3">
    <location>
        <begin position="132"/>
        <end position="158"/>
    </location>
</feature>
<sequence>MDSEAQTPTILNAADPPLDGNHSRSSWAWLILLSASACTAIVDGLILSFGLHVLEMMEAATFITWDASGTDISFLLYLLPGALLTGMHLFASPLANVLSNQFDYRPVAMVSALLSSLILVGSTFLKNLEAFALFFGICGGLSCGLLYFPSLSIVAQWFESRRALAVGLAICGSGVGTCLMALCVPSGVSAFSWRGLLIIFGAVFFQLALAIALFRPVEVQQVIDLEKSRRRAAERLRRLERERVAAAIRREKLQQVTGQAQNQRRNATSRIGGGIMSRILEEKFRQRSTSTGSLDGMVITRDNELISLRTEADYQLVKAAAMAAVAAEQMDETAADTPRQGATEQQFQPSLLPQPRCISSSDGSVNQPPTKVGEPQSPRPVVLLSPPHDFSKSGVFRIADAILQKLEAQAVIAPGMRCPDMTDVFRRWPSEPQGGTDTNVAEGVRTSLQPCGRSGALSSTAKVATTTTTITVGTGNSLYRPFSTLDNSSIPTLCVSDDSGKAGSMDALDVEIGRQGRADEACFQLSPISLSVSRSTSCGAGAYGGDAGGIGSGTSIDPKTDLAITSELSRVYLDSTVKARIRAAIYRELRRIGHLTSKPREHQGHLSKTETDNLAQQSPHGSLESGCMEPTVGHDSTTSHFSSRGLRSPGGMETVKDRGVLLTCLSDTLDLPLLRSPSFLLFSLACTLHMSGFFMPYHVLPLFVSLEGRTLACSQPIRPVDSGSMFRVPEHLATVKSVICTVGIAHLLGRLIATFYIEHIVSGSSHIQRRDDNNEDIEEDDEAPRFLRRLLHSMLHRLADPMILNIVSLVVGGACLLCIPFATWGARSPHPHLPYSCVLFRGVLFVLIFIHTLASALALSLRSVIAVELIGVHHLTPAFVYLLVFQGTGAIVGPLIAGLIAETASGIQISPRLLYEPRYLLVGSGNNPLSWVYYACGLVFMLSALTYAPLRPLSAWETRRYLTKRALRGGSSAVSAFSTSGVSAITANDLVNQRASDSSGCGLAAAAIGDTQGSPEAVIRKCSIHFAEEEPDLTHANSTTTRVKYRHAHASQSSATSPS</sequence>
<keyword evidence="3" id="KW-1133">Transmembrane helix</keyword>
<dbReference type="Proteomes" id="UP001651158">
    <property type="component" value="Unassembled WGS sequence"/>
</dbReference>